<gene>
    <name evidence="3" type="ORF">DGAL_LOCUS6109</name>
</gene>
<keyword evidence="2" id="KW-0732">Signal</keyword>
<proteinExistence type="predicted"/>
<feature type="signal peptide" evidence="2">
    <location>
        <begin position="1"/>
        <end position="20"/>
    </location>
</feature>
<feature type="region of interest" description="Disordered" evidence="1">
    <location>
        <begin position="286"/>
        <end position="305"/>
    </location>
</feature>
<feature type="compositionally biased region" description="Polar residues" evidence="1">
    <location>
        <begin position="336"/>
        <end position="346"/>
    </location>
</feature>
<organism evidence="3 4">
    <name type="scientific">Daphnia galeata</name>
    <dbReference type="NCBI Taxonomy" id="27404"/>
    <lineage>
        <taxon>Eukaryota</taxon>
        <taxon>Metazoa</taxon>
        <taxon>Ecdysozoa</taxon>
        <taxon>Arthropoda</taxon>
        <taxon>Crustacea</taxon>
        <taxon>Branchiopoda</taxon>
        <taxon>Diplostraca</taxon>
        <taxon>Cladocera</taxon>
        <taxon>Anomopoda</taxon>
        <taxon>Daphniidae</taxon>
        <taxon>Daphnia</taxon>
    </lineage>
</organism>
<name>A0A8J2RQ50_9CRUS</name>
<evidence type="ECO:0000313" key="4">
    <source>
        <dbReference type="Proteomes" id="UP000789390"/>
    </source>
</evidence>
<sequence>METTRLRFVIALLLINSSGGTDHVVTPPELAAGFASNSTITVSPLPKATLEKNQEALDSQVGRSAVLDAMEIIDPKASEQVLELIVKIAEHPAIWKQIHRVLETLEANNAAYSQRIDATRSELGWINKRLDRPGDKRNDVPDDKMTLSNVSSTEVGISPLPSLETTFQRWRDVLFASTVPKDPRLFHPQLEISEIQQTGESKIEPSAQVRYWSNPISQPEQLRAEKNFEERLNEIEEELKKLTKLSRMVPLKFKHQSTRAGHQQEKRIKLKTPRAFLKNVAYQNQSDVDDSTPVTKSHSHDKPKFQYHRVHNTTSQPGPSSLLGPNFWKKIASLKHNGSNPTSRRNSFVAVSLSPPTSDKTKRDEPLIGQHQHRMLTTEQVKSEFTKPCKKVHNIRKQNKLRTGINPFVNNKELN</sequence>
<evidence type="ECO:0000256" key="2">
    <source>
        <dbReference type="SAM" id="SignalP"/>
    </source>
</evidence>
<feature type="chain" id="PRO_5035160768" evidence="2">
    <location>
        <begin position="21"/>
        <end position="415"/>
    </location>
</feature>
<dbReference type="Proteomes" id="UP000789390">
    <property type="component" value="Unassembled WGS sequence"/>
</dbReference>
<feature type="compositionally biased region" description="Polar residues" evidence="1">
    <location>
        <begin position="286"/>
        <end position="296"/>
    </location>
</feature>
<dbReference type="AlphaFoldDB" id="A0A8J2RQ50"/>
<keyword evidence="4" id="KW-1185">Reference proteome</keyword>
<dbReference type="OrthoDB" id="6350028at2759"/>
<comment type="caution">
    <text evidence="3">The sequence shown here is derived from an EMBL/GenBank/DDBJ whole genome shotgun (WGS) entry which is preliminary data.</text>
</comment>
<feature type="region of interest" description="Disordered" evidence="1">
    <location>
        <begin position="334"/>
        <end position="365"/>
    </location>
</feature>
<dbReference type="EMBL" id="CAKKLH010000112">
    <property type="protein sequence ID" value="CAH0103535.1"/>
    <property type="molecule type" value="Genomic_DNA"/>
</dbReference>
<evidence type="ECO:0000256" key="1">
    <source>
        <dbReference type="SAM" id="MobiDB-lite"/>
    </source>
</evidence>
<evidence type="ECO:0000313" key="3">
    <source>
        <dbReference type="EMBL" id="CAH0103535.1"/>
    </source>
</evidence>
<accession>A0A8J2RQ50</accession>
<protein>
    <submittedName>
        <fullName evidence="3">Uncharacterized protein</fullName>
    </submittedName>
</protein>
<reference evidence="3" key="1">
    <citation type="submission" date="2021-11" db="EMBL/GenBank/DDBJ databases">
        <authorList>
            <person name="Schell T."/>
        </authorList>
    </citation>
    <scope>NUCLEOTIDE SEQUENCE</scope>
    <source>
        <strain evidence="3">M5</strain>
    </source>
</reference>